<organism evidence="7 8">
    <name type="scientific">Gillisia lutea</name>
    <dbReference type="NCBI Taxonomy" id="2909668"/>
    <lineage>
        <taxon>Bacteria</taxon>
        <taxon>Pseudomonadati</taxon>
        <taxon>Bacteroidota</taxon>
        <taxon>Flavobacteriia</taxon>
        <taxon>Flavobacteriales</taxon>
        <taxon>Flavobacteriaceae</taxon>
        <taxon>Gillisia</taxon>
    </lineage>
</organism>
<accession>A0ABS9EI92</accession>
<feature type="domain" description="GH26" evidence="6">
    <location>
        <begin position="40"/>
        <end position="368"/>
    </location>
</feature>
<dbReference type="EC" id="3.2.1.78" evidence="4"/>
<name>A0ABS9EI92_9FLAO</name>
<evidence type="ECO:0000256" key="1">
    <source>
        <dbReference type="ARBA" id="ARBA00007754"/>
    </source>
</evidence>
<evidence type="ECO:0000313" key="8">
    <source>
        <dbReference type="Proteomes" id="UP001179363"/>
    </source>
</evidence>
<dbReference type="InterPro" id="IPR016714">
    <property type="entry name" value="MANB/E"/>
</dbReference>
<reference evidence="7" key="1">
    <citation type="submission" date="2022-01" db="EMBL/GenBank/DDBJ databases">
        <title>Gillisia lutea sp. nov., isolated from marine plastic residues from the Malvarosa beach (Valencia, Spain).</title>
        <authorList>
            <person name="Vidal-Verdu A."/>
            <person name="Molina-Menor E."/>
            <person name="Satari L."/>
            <person name="Pascual J."/>
            <person name="Pereto J."/>
            <person name="Porcar M."/>
        </authorList>
    </citation>
    <scope>NUCLEOTIDE SEQUENCE</scope>
    <source>
        <strain evidence="7">M10.2A</strain>
    </source>
</reference>
<evidence type="ECO:0000256" key="2">
    <source>
        <dbReference type="ARBA" id="ARBA00022801"/>
    </source>
</evidence>
<dbReference type="PANTHER" id="PTHR40079:SF4">
    <property type="entry name" value="GH26 DOMAIN-CONTAINING PROTEIN-RELATED"/>
    <property type="match status" value="1"/>
</dbReference>
<keyword evidence="4" id="KW-0119">Carbohydrate metabolism</keyword>
<proteinExistence type="inferred from homology"/>
<dbReference type="EMBL" id="JAKGTH010000007">
    <property type="protein sequence ID" value="MCF4101178.1"/>
    <property type="molecule type" value="Genomic_DNA"/>
</dbReference>
<sequence>MKYFIKISAILSILFLMQACKSLSTANFKDIKLADDNASNQTKALYLRIQNIAKKGIAFGHQDATAYGIGWKHNENSKKLRSDIKEVSGRFPAVQGFDLGHIELGNSTNLDTVSFSLMKDHIVKMHKKGAIITFSWHLDNPVTNKDSWDSTPAVAEILKGGSEREKYELWIRRLSQFLNSLKDKNNNAIPVVFRPYHEMNGGWFWWGAGNCTPEEYKELWRQTLSLLKSNNVHNVLYAFSPNTLNSEQDFDLYYPGDEYVDILGVDIYNHSGDEAFTNTLKNNLEIIKRKAQLAKKPYALTESGNVKAGSNPKWWSEGLYPGIKDSGIAWVLLWRNARVSHYFSTYKQEASANDFKEFEQLEEILFLNEVKKISY</sequence>
<dbReference type="GO" id="GO:0016787">
    <property type="term" value="F:hydrolase activity"/>
    <property type="evidence" value="ECO:0007669"/>
    <property type="project" value="UniProtKB-KW"/>
</dbReference>
<dbReference type="PROSITE" id="PS51257">
    <property type="entry name" value="PROKAR_LIPOPROTEIN"/>
    <property type="match status" value="1"/>
</dbReference>
<gene>
    <name evidence="7" type="ORF">L1I30_05840</name>
</gene>
<dbReference type="SUPFAM" id="SSF51445">
    <property type="entry name" value="(Trans)glycosidases"/>
    <property type="match status" value="1"/>
</dbReference>
<dbReference type="PANTHER" id="PTHR40079">
    <property type="entry name" value="MANNAN ENDO-1,4-BETA-MANNOSIDASE E-RELATED"/>
    <property type="match status" value="1"/>
</dbReference>
<comment type="subcellular location">
    <subcellularLocation>
        <location evidence="4">Secreted</location>
    </subcellularLocation>
</comment>
<dbReference type="PROSITE" id="PS51764">
    <property type="entry name" value="GH26"/>
    <property type="match status" value="1"/>
</dbReference>
<dbReference type="PIRSF" id="PIRSF018168">
    <property type="entry name" value="Mannan-1_4-beta-mannosidase"/>
    <property type="match status" value="1"/>
</dbReference>
<dbReference type="Gene3D" id="3.20.20.80">
    <property type="entry name" value="Glycosidases"/>
    <property type="match status" value="1"/>
</dbReference>
<protein>
    <recommendedName>
        <fullName evidence="4">Mannan endo-1,4-beta-mannosidase</fullName>
        <ecNumber evidence="4">3.2.1.78</ecNumber>
    </recommendedName>
</protein>
<keyword evidence="2 4" id="KW-0378">Hydrolase</keyword>
<evidence type="ECO:0000256" key="4">
    <source>
        <dbReference type="PIRNR" id="PIRNR018168"/>
    </source>
</evidence>
<feature type="active site" description="Nucleophile" evidence="5">
    <location>
        <position position="302"/>
    </location>
</feature>
<evidence type="ECO:0000259" key="6">
    <source>
        <dbReference type="PROSITE" id="PS51764"/>
    </source>
</evidence>
<dbReference type="Pfam" id="PF02156">
    <property type="entry name" value="Glyco_hydro_26"/>
    <property type="match status" value="1"/>
</dbReference>
<dbReference type="PRINTS" id="PR00739">
    <property type="entry name" value="GLHYDRLASE26"/>
</dbReference>
<feature type="chain" id="PRO_5045015239" description="Mannan endo-1,4-beta-mannosidase" evidence="4">
    <location>
        <begin position="27"/>
        <end position="375"/>
    </location>
</feature>
<comment type="caution">
    <text evidence="7">The sequence shown here is derived from an EMBL/GenBank/DDBJ whole genome shotgun (WGS) entry which is preliminary data.</text>
</comment>
<keyword evidence="4" id="KW-0732">Signal</keyword>
<dbReference type="InterPro" id="IPR000805">
    <property type="entry name" value="Glyco_hydro_26"/>
</dbReference>
<evidence type="ECO:0000313" key="7">
    <source>
        <dbReference type="EMBL" id="MCF4101178.1"/>
    </source>
</evidence>
<feature type="active site" description="Proton donor" evidence="5">
    <location>
        <position position="198"/>
    </location>
</feature>
<dbReference type="InterPro" id="IPR017853">
    <property type="entry name" value="GH"/>
</dbReference>
<dbReference type="RefSeq" id="WP_236133328.1">
    <property type="nucleotide sequence ID" value="NZ_JAKGTH010000007.1"/>
</dbReference>
<keyword evidence="3 4" id="KW-0326">Glycosidase</keyword>
<evidence type="ECO:0000256" key="3">
    <source>
        <dbReference type="ARBA" id="ARBA00023295"/>
    </source>
</evidence>
<feature type="signal peptide" evidence="4">
    <location>
        <begin position="1"/>
        <end position="26"/>
    </location>
</feature>
<comment type="similarity">
    <text evidence="1 4 5">Belongs to the glycosyl hydrolase 26 family.</text>
</comment>
<dbReference type="InterPro" id="IPR022790">
    <property type="entry name" value="GH26_dom"/>
</dbReference>
<comment type="catalytic activity">
    <reaction evidence="4">
        <text>Random hydrolysis of (1-&gt;4)-beta-D-mannosidic linkages in mannans, galactomannans and glucomannans.</text>
        <dbReference type="EC" id="3.2.1.78"/>
    </reaction>
</comment>
<evidence type="ECO:0000256" key="5">
    <source>
        <dbReference type="PROSITE-ProRule" id="PRU01100"/>
    </source>
</evidence>
<dbReference type="Proteomes" id="UP001179363">
    <property type="component" value="Unassembled WGS sequence"/>
</dbReference>
<keyword evidence="8" id="KW-1185">Reference proteome</keyword>
<keyword evidence="4" id="KW-0964">Secreted</keyword>